<reference evidence="1 2" key="1">
    <citation type="submission" date="2013-11" db="EMBL/GenBank/DDBJ databases">
        <title>Genome sequencing of Stegodyphus mimosarum.</title>
        <authorList>
            <person name="Bechsgaard J."/>
        </authorList>
    </citation>
    <scope>NUCLEOTIDE SEQUENCE [LARGE SCALE GENOMIC DNA]</scope>
</reference>
<keyword evidence="2" id="KW-1185">Reference proteome</keyword>
<dbReference type="AlphaFoldDB" id="A0A087TS63"/>
<evidence type="ECO:0000313" key="1">
    <source>
        <dbReference type="EMBL" id="KFM67952.1"/>
    </source>
</evidence>
<accession>A0A087TS63</accession>
<feature type="non-terminal residue" evidence="1">
    <location>
        <position position="254"/>
    </location>
</feature>
<proteinExistence type="predicted"/>
<name>A0A087TS63_STEMI</name>
<dbReference type="Proteomes" id="UP000054359">
    <property type="component" value="Unassembled WGS sequence"/>
</dbReference>
<dbReference type="EMBL" id="KK116501">
    <property type="protein sequence ID" value="KFM67952.1"/>
    <property type="molecule type" value="Genomic_DNA"/>
</dbReference>
<evidence type="ECO:0000313" key="2">
    <source>
        <dbReference type="Proteomes" id="UP000054359"/>
    </source>
</evidence>
<organism evidence="1 2">
    <name type="scientific">Stegodyphus mimosarum</name>
    <name type="common">African social velvet spider</name>
    <dbReference type="NCBI Taxonomy" id="407821"/>
    <lineage>
        <taxon>Eukaryota</taxon>
        <taxon>Metazoa</taxon>
        <taxon>Ecdysozoa</taxon>
        <taxon>Arthropoda</taxon>
        <taxon>Chelicerata</taxon>
        <taxon>Arachnida</taxon>
        <taxon>Araneae</taxon>
        <taxon>Araneomorphae</taxon>
        <taxon>Entelegynae</taxon>
        <taxon>Eresoidea</taxon>
        <taxon>Eresidae</taxon>
        <taxon>Stegodyphus</taxon>
    </lineage>
</organism>
<protein>
    <submittedName>
        <fullName evidence="1">MAP3K12-binding inhibitory protein 1</fullName>
    </submittedName>
</protein>
<gene>
    <name evidence="1" type="ORF">X975_13519</name>
</gene>
<dbReference type="OrthoDB" id="5531344at2759"/>
<dbReference type="STRING" id="407821.A0A087TS63"/>
<sequence>MESVRNVLSSVEQFLKEIQHIGIIKEFLLVPTDSAECDISTFNKLFDDFALKISTMCSHNSSLRAIEKSEENEIIDVEGDISSDSFSSAKKNLVQIQVDDNEIKRRISAFVSRKRKEVDEWNVQEFCNRPYVEEQSPAWEQIESCARVDAVFIPRFGSKSHVKVSKVENRWGPQTQCRNDSLNKRIKKEPDGEQAQEQSDVTFEAIQERLQNMESHLKLKSDSSMRYNIMQRLKELENRILFLEGISPDYFHVS</sequence>